<gene>
    <name evidence="1" type="ORF">CWI39_2055p0010</name>
</gene>
<accession>A0A4Q9KXI7</accession>
<protein>
    <submittedName>
        <fullName evidence="1">Uncharacterized protein</fullName>
    </submittedName>
</protein>
<name>A0A4Q9KXI7_9MICR</name>
<organism evidence="1 2">
    <name type="scientific">Hamiltosporidium magnivora</name>
    <dbReference type="NCBI Taxonomy" id="148818"/>
    <lineage>
        <taxon>Eukaryota</taxon>
        <taxon>Fungi</taxon>
        <taxon>Fungi incertae sedis</taxon>
        <taxon>Microsporidia</taxon>
        <taxon>Dubosqiidae</taxon>
        <taxon>Hamiltosporidium</taxon>
    </lineage>
</organism>
<dbReference type="AlphaFoldDB" id="A0A4Q9KXI7"/>
<dbReference type="Proteomes" id="UP000293045">
    <property type="component" value="Unassembled WGS sequence"/>
</dbReference>
<proteinExistence type="predicted"/>
<reference evidence="1 2" key="1">
    <citation type="submission" date="2017-12" db="EMBL/GenBank/DDBJ databases">
        <authorList>
            <person name="Pombert J.-F."/>
            <person name="Haag K.L."/>
            <person name="Ebert D."/>
        </authorList>
    </citation>
    <scope>NUCLEOTIDE SEQUENCE [LARGE SCALE GENOMIC DNA]</scope>
    <source>
        <strain evidence="1">IL-BN-2</strain>
    </source>
</reference>
<dbReference type="EMBL" id="PIXR01002055">
    <property type="protein sequence ID" value="TBT99344.1"/>
    <property type="molecule type" value="Genomic_DNA"/>
</dbReference>
<evidence type="ECO:0000313" key="1">
    <source>
        <dbReference type="EMBL" id="TBT99344.1"/>
    </source>
</evidence>
<comment type="caution">
    <text evidence="1">The sequence shown here is derived from an EMBL/GenBank/DDBJ whole genome shotgun (WGS) entry which is preliminary data.</text>
</comment>
<evidence type="ECO:0000313" key="2">
    <source>
        <dbReference type="Proteomes" id="UP000293045"/>
    </source>
</evidence>
<sequence length="119" mass="13496">MGNSINFLSYSKKMQNILTFVLKITGANPFNLGIKHGILNQFYARSSRSTICTSNVFLDTKIPKVEISLRKYARMVFSTLAKVTIDLNANLAKSDKYKDRKKKKLCNLKCHDKGNCSNK</sequence>
<dbReference type="VEuPathDB" id="MicrosporidiaDB:CWI39_2055p0010"/>